<dbReference type="EMBL" id="ML143574">
    <property type="protein sequence ID" value="TBU21814.1"/>
    <property type="molecule type" value="Genomic_DNA"/>
</dbReference>
<dbReference type="Proteomes" id="UP000292957">
    <property type="component" value="Unassembled WGS sequence"/>
</dbReference>
<sequence length="113" mass="12841">MVHQCEGCGRGFKYLTRHRAKCADARDLLAGGIKRHLEEDERRLVLRTAKKTEWQARKKAEIAERKTREQAKRARLESAADIILSLSVVVQVSNEMRNARIAGMVEDETPPDA</sequence>
<name>A0A4Q9M4I1_9APHY</name>
<reference evidence="1" key="1">
    <citation type="submission" date="2019-01" db="EMBL/GenBank/DDBJ databases">
        <title>Draft genome sequences of three monokaryotic isolates of the white-rot basidiomycete fungus Dichomitus squalens.</title>
        <authorList>
            <consortium name="DOE Joint Genome Institute"/>
            <person name="Lopez S.C."/>
            <person name="Andreopoulos B."/>
            <person name="Pangilinan J."/>
            <person name="Lipzen A."/>
            <person name="Riley R."/>
            <person name="Ahrendt S."/>
            <person name="Ng V."/>
            <person name="Barry K."/>
            <person name="Daum C."/>
            <person name="Grigoriev I.V."/>
            <person name="Hilden K.S."/>
            <person name="Makela M.R."/>
            <person name="de Vries R.P."/>
        </authorList>
    </citation>
    <scope>NUCLEOTIDE SEQUENCE [LARGE SCALE GENOMIC DNA]</scope>
    <source>
        <strain evidence="1">OM18370.1</strain>
    </source>
</reference>
<proteinExistence type="predicted"/>
<accession>A0A4Q9M4I1</accession>
<evidence type="ECO:0000313" key="1">
    <source>
        <dbReference type="EMBL" id="TBU21814.1"/>
    </source>
</evidence>
<dbReference type="AlphaFoldDB" id="A0A4Q9M4I1"/>
<gene>
    <name evidence="1" type="ORF">BD311DRAFT_811973</name>
</gene>
<protein>
    <submittedName>
        <fullName evidence="1">Uncharacterized protein</fullName>
    </submittedName>
</protein>
<organism evidence="1">
    <name type="scientific">Dichomitus squalens</name>
    <dbReference type="NCBI Taxonomy" id="114155"/>
    <lineage>
        <taxon>Eukaryota</taxon>
        <taxon>Fungi</taxon>
        <taxon>Dikarya</taxon>
        <taxon>Basidiomycota</taxon>
        <taxon>Agaricomycotina</taxon>
        <taxon>Agaricomycetes</taxon>
        <taxon>Polyporales</taxon>
        <taxon>Polyporaceae</taxon>
        <taxon>Dichomitus</taxon>
    </lineage>
</organism>